<dbReference type="InterPro" id="IPR006315">
    <property type="entry name" value="OM_autotransptr_brl_dom"/>
</dbReference>
<evidence type="ECO:0000313" key="4">
    <source>
        <dbReference type="EMBL" id="RMQ41615.1"/>
    </source>
</evidence>
<dbReference type="InterPro" id="IPR004899">
    <property type="entry name" value="Pertactin_central"/>
</dbReference>
<sequence length="761" mass="80157">MIYRANAAKGKKISSAFLSVSVIFTLQAGADTIMPLSAETNLVSPVNDGKLPLQDSIDVDREMTVDSSTPVHSYYLKKNGILNIVEGGVAENVRGADAKLVIDHGTVTAGVEIFDSWVKMDNATITNANGSGVGLGVTEVVNKPGSKAFINDSNISGVGMGIGVSQLSRVEINNTDVYAATSASGQGSGVMLAGGDALIAGGSHVRGELNGLQVIEGQFIPDNDNAGVTSSAVIDNSIVEGINGAAISVDKSALFGAVADITVQNNSTLISGNGNLLEVKDRGTANFTVSNSTLTGNLFADDSSTLNVTLKKQALFTGDIINGDTLAVESGAQWQMIGDSSIQSLSMDRGVVNFSEDGFHTLSLNELSGYGSFGMRVDLDNGVGDLIDVNGQANGEFGLRVRNTGVEVVSPDMQPLRVVHTEGGDAQFSLIGGRVDLGAYSYLLEQQGNDWFIVGSEKVISPSTSAALALFNAAPVIWMSELSTLRSRMGEVRASGQGGGWMRAYGNRFNAATSDDVSYRHQQQGVSLGADAPLPVPNGQLLLGVMGGYSKSDLDLSHGTTGKVDSYYMGAYGTWLSDDGYYLDGVIKLNSFRNKSDVSMSDATRAKGDYTNTGLGMSAEFGRHIKLADDYFLEPFAQLAGVVIQGDDARMDNGLLAKNSDTQSLQAKVGSSVGRNIGLKDGGVLQPYLRVAVAQEFSRGNDVKVNNSRFDNNLFGSRAELGAGVSVSLSERLQLHADFDYMKGRHVEQPWGANVGLRLSF</sequence>
<dbReference type="InterPro" id="IPR005546">
    <property type="entry name" value="Autotransporte_beta"/>
</dbReference>
<proteinExistence type="predicted"/>
<dbReference type="Pfam" id="PF03212">
    <property type="entry name" value="Pertactin"/>
    <property type="match status" value="1"/>
</dbReference>
<dbReference type="Gene3D" id="2.160.20.20">
    <property type="match status" value="1"/>
</dbReference>
<feature type="chain" id="PRO_5018225754" evidence="2">
    <location>
        <begin position="31"/>
        <end position="761"/>
    </location>
</feature>
<reference evidence="4 5" key="1">
    <citation type="submission" date="2018-08" db="EMBL/GenBank/DDBJ databases">
        <title>Recombination of ecologically and evolutionarily significant loci maintains genetic cohesion in the Pseudomonas syringae species complex.</title>
        <authorList>
            <person name="Dillon M."/>
            <person name="Thakur S."/>
            <person name="Almeida R.N.D."/>
            <person name="Weir B.S."/>
            <person name="Guttman D.S."/>
        </authorList>
    </citation>
    <scope>NUCLEOTIDE SEQUENCE [LARGE SCALE GENOMIC DNA]</scope>
    <source>
        <strain evidence="4 5">ICMP 3353</strain>
    </source>
</reference>
<name>A0A3M4LJC4_PSECI</name>
<gene>
    <name evidence="4" type="ORF">ALQ04_04626</name>
</gene>
<dbReference type="InterPro" id="IPR003991">
    <property type="entry name" value="Pertactin_virulence_factor"/>
</dbReference>
<accession>A0A3M4LJC4</accession>
<dbReference type="EMBL" id="RBRE01000085">
    <property type="protein sequence ID" value="RMQ41615.1"/>
    <property type="molecule type" value="Genomic_DNA"/>
</dbReference>
<dbReference type="NCBIfam" id="TIGR01414">
    <property type="entry name" value="autotrans_barl"/>
    <property type="match status" value="1"/>
</dbReference>
<dbReference type="SUPFAM" id="SSF51126">
    <property type="entry name" value="Pectin lyase-like"/>
    <property type="match status" value="1"/>
</dbReference>
<dbReference type="PANTHER" id="PTHR35037:SF7">
    <property type="entry name" value="AUTOTRANSPORTER"/>
    <property type="match status" value="1"/>
</dbReference>
<evidence type="ECO:0000259" key="3">
    <source>
        <dbReference type="PROSITE" id="PS51208"/>
    </source>
</evidence>
<evidence type="ECO:0000313" key="5">
    <source>
        <dbReference type="Proteomes" id="UP000277236"/>
    </source>
</evidence>
<dbReference type="AlphaFoldDB" id="A0A3M4LJC4"/>
<evidence type="ECO:0000256" key="1">
    <source>
        <dbReference type="ARBA" id="ARBA00022729"/>
    </source>
</evidence>
<dbReference type="SMART" id="SM00869">
    <property type="entry name" value="Autotransporter"/>
    <property type="match status" value="1"/>
</dbReference>
<dbReference type="GO" id="GO:0019867">
    <property type="term" value="C:outer membrane"/>
    <property type="evidence" value="ECO:0007669"/>
    <property type="project" value="InterPro"/>
</dbReference>
<protein>
    <submittedName>
        <fullName evidence="4">Outer membrane autotransporter</fullName>
    </submittedName>
</protein>
<dbReference type="CDD" id="cd01343">
    <property type="entry name" value="PL1_Passenger_AT"/>
    <property type="match status" value="1"/>
</dbReference>
<dbReference type="Proteomes" id="UP000277236">
    <property type="component" value="Unassembled WGS sequence"/>
</dbReference>
<evidence type="ECO:0000256" key="2">
    <source>
        <dbReference type="SAM" id="SignalP"/>
    </source>
</evidence>
<feature type="signal peptide" evidence="2">
    <location>
        <begin position="1"/>
        <end position="30"/>
    </location>
</feature>
<dbReference type="InterPro" id="IPR051551">
    <property type="entry name" value="Autotransporter_adhesion"/>
</dbReference>
<keyword evidence="1 2" id="KW-0732">Signal</keyword>
<dbReference type="InterPro" id="IPR012332">
    <property type="entry name" value="Autotransporter_pectin_lyase_C"/>
</dbReference>
<dbReference type="PROSITE" id="PS51208">
    <property type="entry name" value="AUTOTRANSPORTER"/>
    <property type="match status" value="1"/>
</dbReference>
<comment type="caution">
    <text evidence="4">The sequence shown here is derived from an EMBL/GenBank/DDBJ whole genome shotgun (WGS) entry which is preliminary data.</text>
</comment>
<dbReference type="InterPro" id="IPR036709">
    <property type="entry name" value="Autotransporte_beta_dom_sf"/>
</dbReference>
<dbReference type="SUPFAM" id="SSF103515">
    <property type="entry name" value="Autotransporter"/>
    <property type="match status" value="1"/>
</dbReference>
<feature type="domain" description="Autotransporter" evidence="3">
    <location>
        <begin position="493"/>
        <end position="761"/>
    </location>
</feature>
<dbReference type="PRINTS" id="PR01484">
    <property type="entry name" value="PRTACTNFAMLY"/>
</dbReference>
<dbReference type="Pfam" id="PF03797">
    <property type="entry name" value="Autotransporter"/>
    <property type="match status" value="1"/>
</dbReference>
<dbReference type="PANTHER" id="PTHR35037">
    <property type="entry name" value="C-TERMINAL REGION OF AIDA-LIKE PROTEIN"/>
    <property type="match status" value="1"/>
</dbReference>
<dbReference type="InterPro" id="IPR011050">
    <property type="entry name" value="Pectin_lyase_fold/virulence"/>
</dbReference>
<organism evidence="4 5">
    <name type="scientific">Pseudomonas cichorii</name>
    <dbReference type="NCBI Taxonomy" id="36746"/>
    <lineage>
        <taxon>Bacteria</taxon>
        <taxon>Pseudomonadati</taxon>
        <taxon>Pseudomonadota</taxon>
        <taxon>Gammaproteobacteria</taxon>
        <taxon>Pseudomonadales</taxon>
        <taxon>Pseudomonadaceae</taxon>
        <taxon>Pseudomonas</taxon>
    </lineage>
</organism>
<dbReference type="Gene3D" id="2.40.128.130">
    <property type="entry name" value="Autotransporter beta-domain"/>
    <property type="match status" value="1"/>
</dbReference>